<keyword evidence="1" id="KW-0547">Nucleotide-binding</keyword>
<reference evidence="6" key="1">
    <citation type="submission" date="2016-04" db="EMBL/GenBank/DDBJ databases">
        <authorList>
            <person name="Evans L.H."/>
            <person name="Alamgir A."/>
            <person name="Owens N."/>
            <person name="Weber N.D."/>
            <person name="Virtaneva K."/>
            <person name="Barbian K."/>
            <person name="Babar A."/>
            <person name="Rosenke K."/>
        </authorList>
    </citation>
    <scope>NUCLEOTIDE SEQUENCE</scope>
    <source>
        <strain evidence="6">86-2</strain>
        <strain evidence="7">92-3</strain>
    </source>
</reference>
<dbReference type="SMART" id="SM00382">
    <property type="entry name" value="AAA"/>
    <property type="match status" value="1"/>
</dbReference>
<dbReference type="InterPro" id="IPR003959">
    <property type="entry name" value="ATPase_AAA_core"/>
</dbReference>
<evidence type="ECO:0000256" key="1">
    <source>
        <dbReference type="ARBA" id="ARBA00022741"/>
    </source>
</evidence>
<keyword evidence="2" id="KW-0067">ATP-binding</keyword>
<comment type="similarity">
    <text evidence="3">Belongs to the AAA ATPase family. Highly divergent.</text>
</comment>
<accession>A0A212IBJ9</accession>
<dbReference type="Gene3D" id="3.40.50.300">
    <property type="entry name" value="P-loop containing nucleotide triphosphate hydrolases"/>
    <property type="match status" value="1"/>
</dbReference>
<evidence type="ECO:0000259" key="5">
    <source>
        <dbReference type="SMART" id="SM00382"/>
    </source>
</evidence>
<dbReference type="PANTHER" id="PTHR42960:SF1">
    <property type="entry name" value="YCF46 PROTEIN"/>
    <property type="match status" value="1"/>
</dbReference>
<dbReference type="GO" id="GO:0016887">
    <property type="term" value="F:ATP hydrolysis activity"/>
    <property type="evidence" value="ECO:0007669"/>
    <property type="project" value="InterPro"/>
</dbReference>
<dbReference type="InterPro" id="IPR052381">
    <property type="entry name" value="AAA_domain_protein"/>
</dbReference>
<dbReference type="RefSeq" id="WP_046669777.1">
    <property type="nucleotide sequence ID" value="NZ_LT598670.1"/>
</dbReference>
<dbReference type="InterPro" id="IPR016024">
    <property type="entry name" value="ARM-type_fold"/>
</dbReference>
<name>A0A212IBJ9_9ENTR</name>
<evidence type="ECO:0000256" key="2">
    <source>
        <dbReference type="ARBA" id="ARBA00022840"/>
    </source>
</evidence>
<evidence type="ECO:0000256" key="3">
    <source>
        <dbReference type="ARBA" id="ARBA00038088"/>
    </source>
</evidence>
<dbReference type="Pfam" id="PF00004">
    <property type="entry name" value="AAA"/>
    <property type="match status" value="1"/>
</dbReference>
<dbReference type="SUPFAM" id="SSF48371">
    <property type="entry name" value="ARM repeat"/>
    <property type="match status" value="3"/>
</dbReference>
<dbReference type="InterPro" id="IPR011989">
    <property type="entry name" value="ARM-like"/>
</dbReference>
<dbReference type="Gene3D" id="1.25.10.10">
    <property type="entry name" value="Leucine-rich Repeat Variant"/>
    <property type="match status" value="4"/>
</dbReference>
<evidence type="ECO:0000313" key="7">
    <source>
        <dbReference type="EMBL" id="SBV65037.1"/>
    </source>
</evidence>
<dbReference type="PANTHER" id="PTHR42960">
    <property type="entry name" value="YCF46 PROTEIN"/>
    <property type="match status" value="1"/>
</dbReference>
<evidence type="ECO:0000256" key="4">
    <source>
        <dbReference type="ARBA" id="ARBA00040480"/>
    </source>
</evidence>
<dbReference type="InterPro" id="IPR003593">
    <property type="entry name" value="AAA+_ATPase"/>
</dbReference>
<dbReference type="EMBL" id="FLUA01000032">
    <property type="protein sequence ID" value="SBV64143.1"/>
    <property type="molecule type" value="Genomic_DNA"/>
</dbReference>
<sequence>MNLLELKTKIKSHILAGYPGLYIHSGEESRVDTLLQEISTELTLSPKEWNLGYGWVDFHNKQPRNTQSQATELAESLPSLLDDDLDGKLLIIKDARSALENQPLAVARLKQLLNRIQRHHRSKTAVVLVSETLHIPVQIESQITLLPLSLPQGEEINQQLSSFCQMLDLFVPENMHQRLHTACCGLNQEEIRSVLALVRQQHEQINDEALALIQHGKEQIIAKSGVLEMLHVIENATDIGGLENLKTWLTRRAQIFRRLSEARDSRVQAPKGVLIAGMPGCGKSLAAKAASGLFQLPLLRLDIGSLLGKYVGESEHNMRRALTMAESISPCILWIDELEKAFVGMNSGSGSEVSSRLFGYFLTWMQEKTGAVFVIATANNITVLPPELLRKGRFDEVFYVGFPNGVERAAILDIHLKGESLELTQNERNKLVTQCRDYAGADIQNAINEAREIAFLENRQLELKDLEAAIQLTVPLRETLREQVAQYEELFEKLKLKPASTSDGLSVAQMIQMADSANSLRRAEVANSEDCPDDLLEKLAADADLNVRKAVYRNPNCPEQVLTQRINIVNDQPEFDIDLLHLACIHANAPHDLMATQFERLQLTIQHRLQLASNSTDSTLLQHLMRDPELDVCEMLITNKNLSKLMQLQLAKDSRVSIRRRLARNSNLHPEAQEILARDRDFTVREDLADLDGLSEKVQQILTLDSDQDVRETLAKRRREGLLAEAVQLELAKDECTEVRESLASNPNLTATAQIRLTQDTRVSVRRKLAEHPNLSNPALNSLLKDTDEVLKELAGSKHFDSALLQNNLSQHPSEKIRIALASNYALHPEVQEQLTKDSCTEVRETLAGNANIADDTICTLMDDSDDDVRARLVHWRNSLPEKAIHHLAMDQNHQVRKSLAYTENLPSEVQQRLANDIYDVQKELASNATISALTQQQLLDNGNQEVHYALAGNRNLTGPIMAQLAEMHDSEIRVQLARNNALTAPIIGKLIKDEEEVQLALALNQHLNEEYYTQLYDSGSAAIRENLAGNPQIGEPLMERIYKTELAVNNLATAMESVQSILASMRANSGLPSTKSVTKIALALAGNSALSEALQNKILNLENCSVEILEALASNPALSRDGQEELVTHKEANVRQKLAANQNTNTKILHELLLDDEDKVRIALLRDWWTDREIEWQLANDKSVKVRCAVAASQSPGKAVQVKLANDRDQRVRAHLIPEEENYLFTLNPLTQTLLARDSDLSIRQKMASYPKLHPSAQLILVEDDAICVREALAKGSEGLFNSPLSEEVQHRLIKDNDLRIRLALAKNKRLTPEVQILLAKDIDNSVKRKLIEESDRMNPLSLLVQEQLANDPDVTIRSDLARCLFSGLLAPRSSQKIRLRLANDPNEAVRDIIIKMGLFELTYSSEQYNDAVLDGLLVRATHEQMELINRIREKNRLAVQ</sequence>
<proteinExistence type="inferred from homology"/>
<dbReference type="GO" id="GO:0005524">
    <property type="term" value="F:ATP binding"/>
    <property type="evidence" value="ECO:0007669"/>
    <property type="project" value="UniProtKB-KW"/>
</dbReference>
<organism evidence="6">
    <name type="scientific">uncultured Citrobacter sp</name>
    <dbReference type="NCBI Taxonomy" id="200446"/>
    <lineage>
        <taxon>Bacteria</taxon>
        <taxon>Pseudomonadati</taxon>
        <taxon>Pseudomonadota</taxon>
        <taxon>Gammaproteobacteria</taxon>
        <taxon>Enterobacterales</taxon>
        <taxon>Enterobacteriaceae</taxon>
        <taxon>Citrobacter</taxon>
        <taxon>environmental samples</taxon>
    </lineage>
</organism>
<gene>
    <name evidence="6" type="ORF">KL86CIT2_340032</name>
    <name evidence="7" type="ORF">KM92CIT3_60130</name>
</gene>
<protein>
    <recommendedName>
        <fullName evidence="4">Uncharacterized AAA domain-containing protein ycf46</fullName>
    </recommendedName>
</protein>
<dbReference type="EMBL" id="FLUB01000018">
    <property type="protein sequence ID" value="SBV65037.1"/>
    <property type="molecule type" value="Genomic_DNA"/>
</dbReference>
<evidence type="ECO:0000313" key="6">
    <source>
        <dbReference type="EMBL" id="SBV64143.1"/>
    </source>
</evidence>
<dbReference type="InterPro" id="IPR027417">
    <property type="entry name" value="P-loop_NTPase"/>
</dbReference>
<dbReference type="SUPFAM" id="SSF52540">
    <property type="entry name" value="P-loop containing nucleoside triphosphate hydrolases"/>
    <property type="match status" value="1"/>
</dbReference>
<feature type="domain" description="AAA+ ATPase" evidence="5">
    <location>
        <begin position="269"/>
        <end position="404"/>
    </location>
</feature>